<dbReference type="RefSeq" id="WP_266000176.1">
    <property type="nucleotide sequence ID" value="NZ_JAPJDN010000037.1"/>
</dbReference>
<organism evidence="3 4">
    <name type="scientific">Mycobacterium pinniadriaticum</name>
    <dbReference type="NCBI Taxonomy" id="2994102"/>
    <lineage>
        <taxon>Bacteria</taxon>
        <taxon>Bacillati</taxon>
        <taxon>Actinomycetota</taxon>
        <taxon>Actinomycetes</taxon>
        <taxon>Mycobacteriales</taxon>
        <taxon>Mycobacteriaceae</taxon>
        <taxon>Mycobacterium</taxon>
    </lineage>
</organism>
<dbReference type="Pfam" id="PF03033">
    <property type="entry name" value="Glyco_transf_28"/>
    <property type="match status" value="1"/>
</dbReference>
<keyword evidence="4" id="KW-1185">Reference proteome</keyword>
<dbReference type="PANTHER" id="PTHR48050">
    <property type="entry name" value="STEROL 3-BETA-GLUCOSYLTRANSFERASE"/>
    <property type="match status" value="1"/>
</dbReference>
<reference evidence="3 4" key="1">
    <citation type="submission" date="2022-11" db="EMBL/GenBank/DDBJ databases">
        <title>Mycobacterium sp. nov.</title>
        <authorList>
            <person name="Papic B."/>
            <person name="Spicic S."/>
            <person name="Duvnjak S."/>
        </authorList>
    </citation>
    <scope>NUCLEOTIDE SEQUENCE [LARGE SCALE GENOMIC DNA]</scope>
    <source>
        <strain evidence="3 4">CVI_P4</strain>
    </source>
</reference>
<dbReference type="EMBL" id="JAPJDO010000037">
    <property type="protein sequence ID" value="MCX2940338.1"/>
    <property type="molecule type" value="Genomic_DNA"/>
</dbReference>
<gene>
    <name evidence="3" type="ORF">ORI27_26945</name>
</gene>
<feature type="domain" description="Erythromycin biosynthesis protein CIII-like C-terminal" evidence="2">
    <location>
        <begin position="305"/>
        <end position="403"/>
    </location>
</feature>
<dbReference type="Pfam" id="PF06722">
    <property type="entry name" value="EryCIII-like_C"/>
    <property type="match status" value="1"/>
</dbReference>
<evidence type="ECO:0000313" key="4">
    <source>
        <dbReference type="Proteomes" id="UP001300745"/>
    </source>
</evidence>
<evidence type="ECO:0000259" key="1">
    <source>
        <dbReference type="Pfam" id="PF03033"/>
    </source>
</evidence>
<accession>A0ABT3SLD5</accession>
<evidence type="ECO:0000313" key="3">
    <source>
        <dbReference type="EMBL" id="MCX2940338.1"/>
    </source>
</evidence>
<sequence>MKFVLANWGTRGEVEPFAAIGRELVHRGHDVCMVVAPEMVNFAASAGPEAVGYGPTLEALDNPHHEFWATFFSKPWKIQELHRLLREVAEPLTRCRGEAGQILLSRAERADLLLTGMNYEDVAANVAESCGTALATLQIIPLRANGYLMPFLPALVGRSALTALEWLTWRAKKAEEDGERGALGLPKCEGHWSRRIATSGAMEIQAYDAVCYPGLADEWAKWNDQSIPRRPFVGALTMQLPAADDAEIASWIAAGTPPIFFSFGSMPVDSAADTIAMIAGACALLGERALVGAGWSDYSDAQYYDHVKIVGAVNYAEILPSCRAVVHHGGAGTTNAGLRAGRPTLILWMLPDQGCWGYQLKKLKVGTGRRFVGTTEKTLVADLRTILAPDYLDRAQQLAARMIKPADSVATAANLLEKFALSRQS</sequence>
<dbReference type="Proteomes" id="UP001300745">
    <property type="component" value="Unassembled WGS sequence"/>
</dbReference>
<dbReference type="PANTHER" id="PTHR48050:SF13">
    <property type="entry name" value="STEROL 3-BETA-GLUCOSYLTRANSFERASE UGT80A2"/>
    <property type="match status" value="1"/>
</dbReference>
<dbReference type="CDD" id="cd03784">
    <property type="entry name" value="GT1_Gtf-like"/>
    <property type="match status" value="1"/>
</dbReference>
<comment type="caution">
    <text evidence="3">The sequence shown here is derived from an EMBL/GenBank/DDBJ whole genome shotgun (WGS) entry which is preliminary data.</text>
</comment>
<dbReference type="InterPro" id="IPR010610">
    <property type="entry name" value="EryCIII-like_C"/>
</dbReference>
<dbReference type="Gene3D" id="3.40.50.2000">
    <property type="entry name" value="Glycogen Phosphorylase B"/>
    <property type="match status" value="2"/>
</dbReference>
<evidence type="ECO:0000259" key="2">
    <source>
        <dbReference type="Pfam" id="PF06722"/>
    </source>
</evidence>
<name>A0ABT3SLD5_9MYCO</name>
<dbReference type="InterPro" id="IPR002213">
    <property type="entry name" value="UDP_glucos_trans"/>
</dbReference>
<feature type="domain" description="Glycosyltransferase family 28 N-terminal" evidence="1">
    <location>
        <begin position="3"/>
        <end position="51"/>
    </location>
</feature>
<dbReference type="SUPFAM" id="SSF53756">
    <property type="entry name" value="UDP-Glycosyltransferase/glycogen phosphorylase"/>
    <property type="match status" value="1"/>
</dbReference>
<protein>
    <submittedName>
        <fullName evidence="3">Glycosyltransferase</fullName>
    </submittedName>
</protein>
<dbReference type="InterPro" id="IPR004276">
    <property type="entry name" value="GlycoTrans_28_N"/>
</dbReference>
<dbReference type="InterPro" id="IPR050426">
    <property type="entry name" value="Glycosyltransferase_28"/>
</dbReference>
<proteinExistence type="predicted"/>